<dbReference type="Pfam" id="PF13456">
    <property type="entry name" value="RVT_3"/>
    <property type="match status" value="1"/>
</dbReference>
<proteinExistence type="predicted"/>
<evidence type="ECO:0000313" key="3">
    <source>
        <dbReference type="Proteomes" id="UP000315295"/>
    </source>
</evidence>
<accession>A0A540K971</accession>
<evidence type="ECO:0000259" key="1">
    <source>
        <dbReference type="Pfam" id="PF13456"/>
    </source>
</evidence>
<comment type="caution">
    <text evidence="2">The sequence shown here is derived from an EMBL/GenBank/DDBJ whole genome shotgun (WGS) entry which is preliminary data.</text>
</comment>
<dbReference type="GO" id="GO:0003676">
    <property type="term" value="F:nucleic acid binding"/>
    <property type="evidence" value="ECO:0007669"/>
    <property type="project" value="InterPro"/>
</dbReference>
<dbReference type="AlphaFoldDB" id="A0A540K971"/>
<dbReference type="EMBL" id="VIEB01001695">
    <property type="protein sequence ID" value="TQD70749.1"/>
    <property type="molecule type" value="Genomic_DNA"/>
</dbReference>
<dbReference type="PANTHER" id="PTHR34724:SF2">
    <property type="entry name" value="OS12G0596101 PROTEIN"/>
    <property type="match status" value="1"/>
</dbReference>
<organism evidence="2 3">
    <name type="scientific">Malus baccata</name>
    <name type="common">Siberian crab apple</name>
    <name type="synonym">Pyrus baccata</name>
    <dbReference type="NCBI Taxonomy" id="106549"/>
    <lineage>
        <taxon>Eukaryota</taxon>
        <taxon>Viridiplantae</taxon>
        <taxon>Streptophyta</taxon>
        <taxon>Embryophyta</taxon>
        <taxon>Tracheophyta</taxon>
        <taxon>Spermatophyta</taxon>
        <taxon>Magnoliopsida</taxon>
        <taxon>eudicotyledons</taxon>
        <taxon>Gunneridae</taxon>
        <taxon>Pentapetalae</taxon>
        <taxon>rosids</taxon>
        <taxon>fabids</taxon>
        <taxon>Rosales</taxon>
        <taxon>Rosaceae</taxon>
        <taxon>Amygdaloideae</taxon>
        <taxon>Maleae</taxon>
        <taxon>Malus</taxon>
    </lineage>
</organism>
<gene>
    <name evidence="2" type="ORF">C1H46_043716</name>
</gene>
<evidence type="ECO:0000313" key="2">
    <source>
        <dbReference type="EMBL" id="TQD70749.1"/>
    </source>
</evidence>
<sequence length="155" mass="16512">MCFRVECKQCGKTSWGGCGKHLKDLYAGIEQGKHCMCRSWPGVAVPNQHQGKTATQQQSLASASASNLGGVGAVFCDEANSYAGCFVCQISPALNPTMIELLAVRDGVCWAMQRNLPRIIVESDYLQVVQAIGSLKQGASHMPQARCVSHGLIGG</sequence>
<keyword evidence="3" id="KW-1185">Reference proteome</keyword>
<dbReference type="InterPro" id="IPR002156">
    <property type="entry name" value="RNaseH_domain"/>
</dbReference>
<protein>
    <recommendedName>
        <fullName evidence="1">RNase H type-1 domain-containing protein</fullName>
    </recommendedName>
</protein>
<dbReference type="GO" id="GO:0004523">
    <property type="term" value="F:RNA-DNA hybrid ribonuclease activity"/>
    <property type="evidence" value="ECO:0007669"/>
    <property type="project" value="InterPro"/>
</dbReference>
<feature type="domain" description="RNase H type-1" evidence="1">
    <location>
        <begin position="65"/>
        <end position="142"/>
    </location>
</feature>
<name>A0A540K971_MALBA</name>
<reference evidence="2 3" key="1">
    <citation type="journal article" date="2019" name="G3 (Bethesda)">
        <title>Sequencing of a Wild Apple (Malus baccata) Genome Unravels the Differences Between Cultivated and Wild Apple Species Regarding Disease Resistance and Cold Tolerance.</title>
        <authorList>
            <person name="Chen X."/>
        </authorList>
    </citation>
    <scope>NUCLEOTIDE SEQUENCE [LARGE SCALE GENOMIC DNA]</scope>
    <source>
        <strain evidence="3">cv. Shandingzi</strain>
        <tissue evidence="2">Leaves</tissue>
    </source>
</reference>
<dbReference type="PANTHER" id="PTHR34724">
    <property type="entry name" value="OS12G0596101 PROTEIN"/>
    <property type="match status" value="1"/>
</dbReference>
<dbReference type="Proteomes" id="UP000315295">
    <property type="component" value="Unassembled WGS sequence"/>
</dbReference>